<organism evidence="2 3">
    <name type="scientific">Streptomyces benahoarensis</name>
    <dbReference type="NCBI Taxonomy" id="2595054"/>
    <lineage>
        <taxon>Bacteria</taxon>
        <taxon>Bacillati</taxon>
        <taxon>Actinomycetota</taxon>
        <taxon>Actinomycetes</taxon>
        <taxon>Kitasatosporales</taxon>
        <taxon>Streptomycetaceae</taxon>
        <taxon>Streptomyces</taxon>
    </lineage>
</organism>
<dbReference type="EMBL" id="VKLS01000269">
    <property type="protein sequence ID" value="TSB36636.1"/>
    <property type="molecule type" value="Genomic_DNA"/>
</dbReference>
<proteinExistence type="predicted"/>
<evidence type="ECO:0000313" key="2">
    <source>
        <dbReference type="EMBL" id="TSB36636.1"/>
    </source>
</evidence>
<evidence type="ECO:0000256" key="1">
    <source>
        <dbReference type="SAM" id="MobiDB-lite"/>
    </source>
</evidence>
<dbReference type="AlphaFoldDB" id="A0A553Z599"/>
<accession>A0A553Z599</accession>
<keyword evidence="3" id="KW-1185">Reference proteome</keyword>
<gene>
    <name evidence="2" type="ORF">FNZ23_19620</name>
</gene>
<sequence>RPAGVAAAPETVPAVLRPGRGSGPAGHRRAPGSAPGGAGPPPDDGRGAALPAGPPGPVRSGGPRTHRGHRLRPTRRTALPPLHVPTARAVDEGPLCAWRLNK</sequence>
<feature type="non-terminal residue" evidence="2">
    <location>
        <position position="1"/>
    </location>
</feature>
<reference evidence="2 3" key="1">
    <citation type="submission" date="2019-07" db="EMBL/GenBank/DDBJ databases">
        <title>Draft genome for Streptomyces benahoarensis MZ03-48.</title>
        <authorList>
            <person name="Gonzalez-Pimentel J.L."/>
        </authorList>
    </citation>
    <scope>NUCLEOTIDE SEQUENCE [LARGE SCALE GENOMIC DNA]</scope>
    <source>
        <strain evidence="2 3">MZ03-48</strain>
    </source>
</reference>
<dbReference type="Proteomes" id="UP000320888">
    <property type="component" value="Unassembled WGS sequence"/>
</dbReference>
<feature type="region of interest" description="Disordered" evidence="1">
    <location>
        <begin position="1"/>
        <end position="86"/>
    </location>
</feature>
<name>A0A553Z599_9ACTN</name>
<protein>
    <submittedName>
        <fullName evidence="2">Uncharacterized protein</fullName>
    </submittedName>
</protein>
<comment type="caution">
    <text evidence="2">The sequence shown here is derived from an EMBL/GenBank/DDBJ whole genome shotgun (WGS) entry which is preliminary data.</text>
</comment>
<evidence type="ECO:0000313" key="3">
    <source>
        <dbReference type="Proteomes" id="UP000320888"/>
    </source>
</evidence>
<feature type="compositionally biased region" description="Basic residues" evidence="1">
    <location>
        <begin position="64"/>
        <end position="75"/>
    </location>
</feature>